<gene>
    <name evidence="6" type="ORF">QUW02_05500</name>
</gene>
<protein>
    <submittedName>
        <fullName evidence="6">Beta-N-acetylglucosaminidase domain-containing protein</fullName>
    </submittedName>
</protein>
<evidence type="ECO:0000313" key="6">
    <source>
        <dbReference type="EMBL" id="MDM8145382.1"/>
    </source>
</evidence>
<dbReference type="PANTHER" id="PTHR13170">
    <property type="entry name" value="O-GLCNACASE"/>
    <property type="match status" value="1"/>
</dbReference>
<dbReference type="PANTHER" id="PTHR13170:SF16">
    <property type="entry name" value="PROTEIN O-GLCNACASE"/>
    <property type="match status" value="1"/>
</dbReference>
<evidence type="ECO:0000256" key="1">
    <source>
        <dbReference type="ARBA" id="ARBA00022801"/>
    </source>
</evidence>
<dbReference type="PROSITE" id="PS52009">
    <property type="entry name" value="GH84"/>
    <property type="match status" value="1"/>
</dbReference>
<evidence type="ECO:0000259" key="5">
    <source>
        <dbReference type="PROSITE" id="PS52009"/>
    </source>
</evidence>
<comment type="similarity">
    <text evidence="3">Belongs to the glycosyl hydrolase 84 family.</text>
</comment>
<sequence>MKTKLLPLVAMAWTCATSMQAQQVTVSPLPQEITWGSKAFDKGFSYTLTGESDADADAVRVLKSGLTAGSGSNVNIVIGERGDAAVAAYEGNIPNKKEGYYLKVEPGKVIIAGNDESGTFYGVQTFLQIASQPEVMSATVTDYPDVIDRGVVEGFYGNWWSQEDRIRQFEFYGKNKMNVYIYAPKDDPYHRGKWRDPYPASEAAKLKELVAKAKENKVQFVWSIHPGNDIQWNETDMQKVLNKFELMYDIGVRAFGLLFDDISGTEQSRADKQAELINYVTDNFIKKYPELPPIIFCPTQYNRGWSSGTYLDVLGENAYKEARIMWTGNSVVDMINKSDMDWINAKLQRNAYIWLNYPTNDYCIDRMLMGPTYGNDKNIAEQLSGFTANPSEYAEASKVSLYSIADYTWNMTDYDENASWERAIKYLMPDHAEAFKVFCENNIDLGSTSHGLRRKDESKRFAEAIEVFEKATVNGLNQEAFDNIKPMFDEFVNSCEELLDPQVQENDPLAKELVAWFQVMKLMGERGQKMCSLYATLENNQPEEFLKLYKEMVALEAEQKNIRSRDFEGSIKSPNPTVAAEVVAPFMKQYTNLLIAEYKELYSEGWENFPAVLLNDGKYYIKYDGKYLTNVSGSSYPTFVANEDNINPQRQEWVISMDYNTSRYKIVNAQDQRYLNEKGEFTVNETTNPYESAWHSYNITRMNGKYAIQNAGSAGDKYWTTSSTRISTGSSNAYSPDNFKFEFVPLDEEAVTYPVIVDGGNYFIIDPTDGTYLTNNGSNNPKFEAKKDKDPQNTQAWTFSVIPAVNRYKIVSVADGRNLNELGQFGTAYDDNWNTYKLQELGGQFLIQNAGRAGSNFWSIENNAISKGSKTESESYIFKLEMAAEAPMDEEAKQVFHKEGLVTDASQIADGDYVVLQNVNTGNPNSQGYFYYQDDTKFLTYLNGYYRTEMTDMKESFPDKYVFQVEKKGVRFAFKNVTAQKYIPNDVTSGGYAPTADASKSQFTISASGKVSLAWDIKSTANGKYINGEPGCPVAWSDGHPIKIYKVAKSADLAENMPHTWFRIQTTDGRNTLRLHLGDNQGNDLVWMKSLTGAAEDGALWSLQESPEVAGRYTLVNKKHENGSVDWENDLTHETPITKFGYTLDRKDYGIYVKTQDTEVLPSWIMYRMSEGSSTLRFLNQQGTYLKETTDTEENGKLWKMIPAVSMQMTEEGYAVGAFSAPIATSIPNGVWVYSAATSTKQTVNLTHLEGKVLPANTPVILVAKDAGNYEMLPANDNEEAVTVKTNLLKSSTSGRILAPAQCFALKLDGQKAYLAPAEKGNIIAGYSVYMLTGGNSPKTLVFDELPPTTGIQDPENGVNVNNGKIYDLGGREVTNPTKGVYIRNGKKFIVNQ</sequence>
<keyword evidence="4" id="KW-0732">Signal</keyword>
<dbReference type="Pfam" id="PF02838">
    <property type="entry name" value="Glyco_hydro_20b"/>
    <property type="match status" value="1"/>
</dbReference>
<dbReference type="InterPro" id="IPR017853">
    <property type="entry name" value="GH"/>
</dbReference>
<dbReference type="SUPFAM" id="SSF55545">
    <property type="entry name" value="beta-N-acetylhexosaminidase-like domain"/>
    <property type="match status" value="1"/>
</dbReference>
<evidence type="ECO:0000313" key="7">
    <source>
        <dbReference type="Proteomes" id="UP001228403"/>
    </source>
</evidence>
<evidence type="ECO:0000256" key="2">
    <source>
        <dbReference type="ARBA" id="ARBA00023295"/>
    </source>
</evidence>
<keyword evidence="1 3" id="KW-0378">Hydrolase</keyword>
<dbReference type="SUPFAM" id="SSF51445">
    <property type="entry name" value="(Trans)glycosidases"/>
    <property type="match status" value="1"/>
</dbReference>
<organism evidence="6 7">
    <name type="scientific">Bacteroides eggerthii</name>
    <dbReference type="NCBI Taxonomy" id="28111"/>
    <lineage>
        <taxon>Bacteria</taxon>
        <taxon>Pseudomonadati</taxon>
        <taxon>Bacteroidota</taxon>
        <taxon>Bacteroidia</taxon>
        <taxon>Bacteroidales</taxon>
        <taxon>Bacteroidaceae</taxon>
        <taxon>Bacteroides</taxon>
    </lineage>
</organism>
<dbReference type="Pfam" id="PF07555">
    <property type="entry name" value="NAGidase"/>
    <property type="match status" value="1"/>
</dbReference>
<dbReference type="InterPro" id="IPR015882">
    <property type="entry name" value="HEX_bac_N"/>
</dbReference>
<dbReference type="Gene3D" id="3.20.20.80">
    <property type="entry name" value="Glycosidases"/>
    <property type="match status" value="1"/>
</dbReference>
<name>A0ABT7U4D5_9BACE</name>
<feature type="domain" description="GH84" evidence="5">
    <location>
        <begin position="147"/>
        <end position="412"/>
    </location>
</feature>
<dbReference type="Gene3D" id="3.30.379.10">
    <property type="entry name" value="Chitobiase/beta-hexosaminidase domain 2-like"/>
    <property type="match status" value="1"/>
</dbReference>
<dbReference type="SUPFAM" id="SSF140657">
    <property type="entry name" value="Hyaluronidase post-catalytic domain-like"/>
    <property type="match status" value="1"/>
</dbReference>
<dbReference type="Proteomes" id="UP001228403">
    <property type="component" value="Unassembled WGS sequence"/>
</dbReference>
<feature type="signal peptide" evidence="4">
    <location>
        <begin position="1"/>
        <end position="21"/>
    </location>
</feature>
<keyword evidence="2 3" id="KW-0326">Glycosidase</keyword>
<keyword evidence="7" id="KW-1185">Reference proteome</keyword>
<dbReference type="Pfam" id="PF21809">
    <property type="entry name" value="Glyco_hydro_84_hel"/>
    <property type="match status" value="1"/>
</dbReference>
<accession>A0ABT7U4D5</accession>
<dbReference type="InterPro" id="IPR049478">
    <property type="entry name" value="BT_4395-like_hel"/>
</dbReference>
<evidence type="ECO:0000256" key="3">
    <source>
        <dbReference type="PROSITE-ProRule" id="PRU01353"/>
    </source>
</evidence>
<feature type="active site" description="Proton donor" evidence="3">
    <location>
        <position position="261"/>
    </location>
</feature>
<feature type="chain" id="PRO_5046902731" evidence="4">
    <location>
        <begin position="22"/>
        <end position="1393"/>
    </location>
</feature>
<comment type="caution">
    <text evidence="6">The sequence shown here is derived from an EMBL/GenBank/DDBJ whole genome shotgun (WGS) entry which is preliminary data.</text>
</comment>
<evidence type="ECO:0000256" key="4">
    <source>
        <dbReference type="SAM" id="SignalP"/>
    </source>
</evidence>
<reference evidence="7" key="1">
    <citation type="submission" date="2023-07" db="EMBL/GenBank/DDBJ databases">
        <title>Identification and characterization of horizontal gene transfer across gut microbiota members of farm animals based on homology search.</title>
        <authorList>
            <person name="Schwarzerova J."/>
            <person name="Nykrynova M."/>
            <person name="Jureckova K."/>
            <person name="Cejkova D."/>
            <person name="Rychlik I."/>
        </authorList>
    </citation>
    <scope>NUCLEOTIDE SEQUENCE [LARGE SCALE GENOMIC DNA]</scope>
    <source>
        <strain evidence="7">ET4</strain>
    </source>
</reference>
<dbReference type="Gene3D" id="1.20.58.460">
    <property type="entry name" value="Hyaluronidase post-catalytic domain-like"/>
    <property type="match status" value="1"/>
</dbReference>
<proteinExistence type="inferred from homology"/>
<dbReference type="InterPro" id="IPR029018">
    <property type="entry name" value="Hex-like_dom2"/>
</dbReference>
<dbReference type="InterPro" id="IPR011496">
    <property type="entry name" value="O-GlcNAcase_cat"/>
</dbReference>
<dbReference type="EMBL" id="JAUDCF010000009">
    <property type="protein sequence ID" value="MDM8145382.1"/>
    <property type="molecule type" value="Genomic_DNA"/>
</dbReference>
<dbReference type="InterPro" id="IPR051822">
    <property type="entry name" value="Glycosyl_Hydrolase_84"/>
</dbReference>